<feature type="domain" description="GGDEF" evidence="6">
    <location>
        <begin position="409"/>
        <end position="543"/>
    </location>
</feature>
<dbReference type="RefSeq" id="WP_188695949.1">
    <property type="nucleotide sequence ID" value="NZ_BMIR01000016.1"/>
</dbReference>
<sequence>MVVKKKSVFVTLSLSFVLILIVPLFSEGFQYWKMESILEENNNRSNIALLNQIDNVLDGQLYKAHQLAYDIGFNPNLSLLLSYKRPPNLQNNYDYINFLQDLKNYHNFDQSIDFYYIYLPRQDVVLTSTIKTTSESFFHYLYPDAKTGYRTWKNKITGYKKGEAFLPSEKIVKASHLYKKGFTYIQPLPFGSPSPKGYLVEILGGEQIGDMINNMEWANHSDTFVLNKDRLPVIKNTFQGTQPSNKLFQELKGNSGVTEKTINGKKMMVSFVKSSDSGWYVVSIVSKSFFLHKANGVKTMILVSIIVCLLIGCALSYWLAYRHYRPLRELVGAIAKKKQQAWAKGNEFQFLKEALTATWNKEERLEEVIHKHIPEIRGNYFSRLLRGVVDLTDYSNDALRFMNVSFLSDIFAVLIIDIDKEDPIEVEESERQWAAARLTLSSVAREMARHQQHEGYSVEMDQNRIAVLVNFKRHSRTSQTDELRKMTFELKKFLQKELQLYISVGVGNIHHGMNEIRQSYREALMALDYRMIKGLNHITFYSEMETADQYYYYPIEIENQFINVVKTGDFEVADRLLDEVFHSNFDSRHISLELGQCLFFNIMSTFVKILNDLNVDYKQVFQDKPEPVKVLAHCSSINAMYEKIKDYYRLLCYYIAENQKTRSQTLFEEIIGYIQEHYNDHFISLTTIADQFDITPQYLSSFFKKNQGDPLKVYIARLRLKRAKQLLKDDDLTLSRIAEEVGFTNDIALIRLFKKYEGVTPGKYRINMEA</sequence>
<dbReference type="InterPro" id="IPR018060">
    <property type="entry name" value="HTH_AraC"/>
</dbReference>
<evidence type="ECO:0000313" key="8">
    <source>
        <dbReference type="Proteomes" id="UP000628775"/>
    </source>
</evidence>
<dbReference type="Proteomes" id="UP000628775">
    <property type="component" value="Unassembled WGS sequence"/>
</dbReference>
<dbReference type="InterPro" id="IPR041522">
    <property type="entry name" value="CdaR_GGDEF"/>
</dbReference>
<dbReference type="PROSITE" id="PS50887">
    <property type="entry name" value="GGDEF"/>
    <property type="match status" value="1"/>
</dbReference>
<keyword evidence="8" id="KW-1185">Reference proteome</keyword>
<dbReference type="SMART" id="SM00342">
    <property type="entry name" value="HTH_ARAC"/>
    <property type="match status" value="1"/>
</dbReference>
<dbReference type="Pfam" id="PF17853">
    <property type="entry name" value="GGDEF_2"/>
    <property type="match status" value="1"/>
</dbReference>
<dbReference type="PROSITE" id="PS01124">
    <property type="entry name" value="HTH_ARAC_FAMILY_2"/>
    <property type="match status" value="1"/>
</dbReference>
<evidence type="ECO:0000256" key="4">
    <source>
        <dbReference type="SAM" id="Phobius"/>
    </source>
</evidence>
<dbReference type="Gene3D" id="1.10.10.60">
    <property type="entry name" value="Homeodomain-like"/>
    <property type="match status" value="2"/>
</dbReference>
<keyword evidence="3" id="KW-0804">Transcription</keyword>
<feature type="transmembrane region" description="Helical" evidence="4">
    <location>
        <begin position="300"/>
        <end position="320"/>
    </location>
</feature>
<gene>
    <name evidence="7" type="primary">ytdP</name>
    <name evidence="7" type="ORF">GCM10011391_29960</name>
</gene>
<dbReference type="EMBL" id="BMIR01000016">
    <property type="protein sequence ID" value="GGE49136.1"/>
    <property type="molecule type" value="Genomic_DNA"/>
</dbReference>
<dbReference type="AlphaFoldDB" id="A0A8J2YKR8"/>
<name>A0A8J2YKR8_9BACL</name>
<dbReference type="InterPro" id="IPR018062">
    <property type="entry name" value="HTH_AraC-typ_CS"/>
</dbReference>
<comment type="caution">
    <text evidence="7">The sequence shown here is derived from an EMBL/GenBank/DDBJ whole genome shotgun (WGS) entry which is preliminary data.</text>
</comment>
<accession>A0A8J2YKR8</accession>
<evidence type="ECO:0000259" key="5">
    <source>
        <dbReference type="PROSITE" id="PS01124"/>
    </source>
</evidence>
<dbReference type="InterPro" id="IPR000160">
    <property type="entry name" value="GGDEF_dom"/>
</dbReference>
<evidence type="ECO:0000313" key="7">
    <source>
        <dbReference type="EMBL" id="GGE49136.1"/>
    </source>
</evidence>
<keyword evidence="4" id="KW-0472">Membrane</keyword>
<dbReference type="SUPFAM" id="SSF46689">
    <property type="entry name" value="Homeodomain-like"/>
    <property type="match status" value="1"/>
</dbReference>
<dbReference type="PANTHER" id="PTHR43280:SF2">
    <property type="entry name" value="HTH-TYPE TRANSCRIPTIONAL REGULATOR EXSA"/>
    <property type="match status" value="1"/>
</dbReference>
<dbReference type="InterPro" id="IPR009057">
    <property type="entry name" value="Homeodomain-like_sf"/>
</dbReference>
<keyword evidence="2" id="KW-0238">DNA-binding</keyword>
<reference evidence="7" key="1">
    <citation type="journal article" date="2014" name="Int. J. Syst. Evol. Microbiol.">
        <title>Complete genome sequence of Corynebacterium casei LMG S-19264T (=DSM 44701T), isolated from a smear-ripened cheese.</title>
        <authorList>
            <consortium name="US DOE Joint Genome Institute (JGI-PGF)"/>
            <person name="Walter F."/>
            <person name="Albersmeier A."/>
            <person name="Kalinowski J."/>
            <person name="Ruckert C."/>
        </authorList>
    </citation>
    <scope>NUCLEOTIDE SEQUENCE</scope>
    <source>
        <strain evidence="7">CGMCC 1.15371</strain>
    </source>
</reference>
<evidence type="ECO:0000256" key="1">
    <source>
        <dbReference type="ARBA" id="ARBA00023015"/>
    </source>
</evidence>
<keyword evidence="1" id="KW-0805">Transcription regulation</keyword>
<evidence type="ECO:0000256" key="2">
    <source>
        <dbReference type="ARBA" id="ARBA00023125"/>
    </source>
</evidence>
<reference evidence="7" key="2">
    <citation type="submission" date="2020-09" db="EMBL/GenBank/DDBJ databases">
        <authorList>
            <person name="Sun Q."/>
            <person name="Zhou Y."/>
        </authorList>
    </citation>
    <scope>NUCLEOTIDE SEQUENCE</scope>
    <source>
        <strain evidence="7">CGMCC 1.15371</strain>
    </source>
</reference>
<dbReference type="PROSITE" id="PS00041">
    <property type="entry name" value="HTH_ARAC_FAMILY_1"/>
    <property type="match status" value="1"/>
</dbReference>
<dbReference type="GO" id="GO:0003700">
    <property type="term" value="F:DNA-binding transcription factor activity"/>
    <property type="evidence" value="ECO:0007669"/>
    <property type="project" value="InterPro"/>
</dbReference>
<keyword evidence="4" id="KW-0812">Transmembrane</keyword>
<dbReference type="GO" id="GO:0043565">
    <property type="term" value="F:sequence-specific DNA binding"/>
    <property type="evidence" value="ECO:0007669"/>
    <property type="project" value="InterPro"/>
</dbReference>
<dbReference type="Pfam" id="PF12833">
    <property type="entry name" value="HTH_18"/>
    <property type="match status" value="1"/>
</dbReference>
<dbReference type="Gene3D" id="3.30.450.20">
    <property type="entry name" value="PAS domain"/>
    <property type="match status" value="1"/>
</dbReference>
<feature type="domain" description="HTH araC/xylS-type" evidence="5">
    <location>
        <begin position="668"/>
        <end position="767"/>
    </location>
</feature>
<keyword evidence="4" id="KW-1133">Transmembrane helix</keyword>
<protein>
    <submittedName>
        <fullName evidence="7">Putative HTH-type transcriptional regulator YtdP</fullName>
    </submittedName>
</protein>
<dbReference type="PANTHER" id="PTHR43280">
    <property type="entry name" value="ARAC-FAMILY TRANSCRIPTIONAL REGULATOR"/>
    <property type="match status" value="1"/>
</dbReference>
<evidence type="ECO:0000259" key="6">
    <source>
        <dbReference type="PROSITE" id="PS50887"/>
    </source>
</evidence>
<proteinExistence type="predicted"/>
<evidence type="ECO:0000256" key="3">
    <source>
        <dbReference type="ARBA" id="ARBA00023163"/>
    </source>
</evidence>
<organism evidence="7 8">
    <name type="scientific">Pullulanibacillus camelliae</name>
    <dbReference type="NCBI Taxonomy" id="1707096"/>
    <lineage>
        <taxon>Bacteria</taxon>
        <taxon>Bacillati</taxon>
        <taxon>Bacillota</taxon>
        <taxon>Bacilli</taxon>
        <taxon>Bacillales</taxon>
        <taxon>Sporolactobacillaceae</taxon>
        <taxon>Pullulanibacillus</taxon>
    </lineage>
</organism>